<evidence type="ECO:0000256" key="3">
    <source>
        <dbReference type="ARBA" id="ARBA00022448"/>
    </source>
</evidence>
<comment type="subcellular location">
    <subcellularLocation>
        <location evidence="1">Cell inner membrane</location>
        <topology evidence="1">Single-pass membrane protein</topology>
        <orientation evidence="1">Periplasmic side</orientation>
    </subcellularLocation>
</comment>
<reference evidence="11" key="1">
    <citation type="journal article" date="2012" name="PLoS ONE">
        <title>Gene sets for utilization of primary and secondary nutrition supplies in the distal gut of endangered iberian lynx.</title>
        <authorList>
            <person name="Alcaide M."/>
            <person name="Messina E."/>
            <person name="Richter M."/>
            <person name="Bargiela R."/>
            <person name="Peplies J."/>
            <person name="Huws S.A."/>
            <person name="Newbold C.J."/>
            <person name="Golyshin P.N."/>
            <person name="Simon M.A."/>
            <person name="Lopez G."/>
            <person name="Yakimov M.M."/>
            <person name="Ferrer M."/>
        </authorList>
    </citation>
    <scope>NUCLEOTIDE SEQUENCE</scope>
</reference>
<evidence type="ECO:0000313" key="11">
    <source>
        <dbReference type="EMBL" id="EJW92113.1"/>
    </source>
</evidence>
<keyword evidence="5" id="KW-0997">Cell inner membrane</keyword>
<keyword evidence="7" id="KW-0653">Protein transport</keyword>
<dbReference type="GO" id="GO:0098797">
    <property type="term" value="C:plasma membrane protein complex"/>
    <property type="evidence" value="ECO:0007669"/>
    <property type="project" value="TreeGrafter"/>
</dbReference>
<dbReference type="Pfam" id="PF03544">
    <property type="entry name" value="TonB_C"/>
    <property type="match status" value="1"/>
</dbReference>
<keyword evidence="8" id="KW-1133">Transmembrane helix</keyword>
<dbReference type="Gene3D" id="3.30.1150.10">
    <property type="match status" value="1"/>
</dbReference>
<dbReference type="NCBIfam" id="TIGR01352">
    <property type="entry name" value="tonB_Cterm"/>
    <property type="match status" value="1"/>
</dbReference>
<keyword evidence="3" id="KW-0813">Transport</keyword>
<comment type="caution">
    <text evidence="11">The sequence shown here is derived from an EMBL/GenBank/DDBJ whole genome shotgun (WGS) entry which is preliminary data.</text>
</comment>
<keyword evidence="4" id="KW-1003">Cell membrane</keyword>
<dbReference type="PANTHER" id="PTHR33446:SF2">
    <property type="entry name" value="PROTEIN TONB"/>
    <property type="match status" value="1"/>
</dbReference>
<dbReference type="InterPro" id="IPR006260">
    <property type="entry name" value="TonB/TolA_C"/>
</dbReference>
<evidence type="ECO:0000256" key="5">
    <source>
        <dbReference type="ARBA" id="ARBA00022519"/>
    </source>
</evidence>
<evidence type="ECO:0000256" key="8">
    <source>
        <dbReference type="ARBA" id="ARBA00022989"/>
    </source>
</evidence>
<dbReference type="EMBL" id="AMCI01007749">
    <property type="protein sequence ID" value="EJW92113.1"/>
    <property type="molecule type" value="Genomic_DNA"/>
</dbReference>
<dbReference type="AlphaFoldDB" id="J9FCG6"/>
<dbReference type="InterPro" id="IPR051045">
    <property type="entry name" value="TonB-dependent_transducer"/>
</dbReference>
<evidence type="ECO:0000256" key="1">
    <source>
        <dbReference type="ARBA" id="ARBA00004383"/>
    </source>
</evidence>
<dbReference type="GO" id="GO:0055085">
    <property type="term" value="P:transmembrane transport"/>
    <property type="evidence" value="ECO:0007669"/>
    <property type="project" value="InterPro"/>
</dbReference>
<evidence type="ECO:0000256" key="9">
    <source>
        <dbReference type="ARBA" id="ARBA00023136"/>
    </source>
</evidence>
<evidence type="ECO:0000256" key="4">
    <source>
        <dbReference type="ARBA" id="ARBA00022475"/>
    </source>
</evidence>
<feature type="domain" description="TonB C-terminal" evidence="10">
    <location>
        <begin position="86"/>
        <end position="176"/>
    </location>
</feature>
<evidence type="ECO:0000259" key="10">
    <source>
        <dbReference type="PROSITE" id="PS52015"/>
    </source>
</evidence>
<gene>
    <name evidence="11" type="ORF">EVA_19779</name>
</gene>
<accession>J9FCG6</accession>
<comment type="similarity">
    <text evidence="2">Belongs to the TonB family.</text>
</comment>
<dbReference type="PANTHER" id="PTHR33446">
    <property type="entry name" value="PROTEIN TONB-RELATED"/>
    <property type="match status" value="1"/>
</dbReference>
<keyword evidence="6" id="KW-0812">Transmembrane</keyword>
<protein>
    <submittedName>
        <fullName evidence="11">TonB family domain-containing protein</fullName>
    </submittedName>
</protein>
<evidence type="ECO:0000256" key="2">
    <source>
        <dbReference type="ARBA" id="ARBA00006555"/>
    </source>
</evidence>
<sequence>MKTSSYFYSVGHSHRRLYCSSCLAILCLFLSPWGAHAQFFARSQEVVAHDTIIQSVDSTITDSAEEVLDELVYEGSDEVSLPAFPGGMAKLSQFIGSTLRYPIVCMENGIQGRVMVKFLVTSKGEVKLAKVDRGVDPHLDAEALRVVKLMPRWKPGEKDGKPVGVWFELPIIFRLR</sequence>
<name>J9FCG6_9ZZZZ</name>
<evidence type="ECO:0000256" key="7">
    <source>
        <dbReference type="ARBA" id="ARBA00022927"/>
    </source>
</evidence>
<dbReference type="GO" id="GO:0015031">
    <property type="term" value="P:protein transport"/>
    <property type="evidence" value="ECO:0007669"/>
    <property type="project" value="UniProtKB-KW"/>
</dbReference>
<dbReference type="InterPro" id="IPR037682">
    <property type="entry name" value="TonB_C"/>
</dbReference>
<evidence type="ECO:0000256" key="6">
    <source>
        <dbReference type="ARBA" id="ARBA00022692"/>
    </source>
</evidence>
<dbReference type="PROSITE" id="PS52015">
    <property type="entry name" value="TONB_CTD"/>
    <property type="match status" value="1"/>
</dbReference>
<organism evidence="11">
    <name type="scientific">gut metagenome</name>
    <dbReference type="NCBI Taxonomy" id="749906"/>
    <lineage>
        <taxon>unclassified sequences</taxon>
        <taxon>metagenomes</taxon>
        <taxon>organismal metagenomes</taxon>
    </lineage>
</organism>
<dbReference type="SUPFAM" id="SSF74653">
    <property type="entry name" value="TolA/TonB C-terminal domain"/>
    <property type="match status" value="1"/>
</dbReference>
<proteinExistence type="inferred from homology"/>
<dbReference type="GO" id="GO:0031992">
    <property type="term" value="F:energy transducer activity"/>
    <property type="evidence" value="ECO:0007669"/>
    <property type="project" value="TreeGrafter"/>
</dbReference>
<keyword evidence="9" id="KW-0472">Membrane</keyword>